<keyword evidence="1" id="KW-0472">Membrane</keyword>
<dbReference type="KEGG" id="cby:CLM_0364"/>
<reference evidence="2 3" key="1">
    <citation type="submission" date="2008-10" db="EMBL/GenBank/DDBJ databases">
        <title>Genome sequence of Clostridium botulinum A2 Kyoto.</title>
        <authorList>
            <person name="Shrivastava S."/>
            <person name="Brinkac L.M."/>
            <person name="Brown J.L."/>
            <person name="Bruce D."/>
            <person name="Detter C.C."/>
            <person name="Johnson E.A."/>
            <person name="Munk C.A."/>
            <person name="Smith L.A."/>
            <person name="Smith T.J."/>
            <person name="Sutton G."/>
            <person name="Brettin T.S."/>
        </authorList>
    </citation>
    <scope>NUCLEOTIDE SEQUENCE [LARGE SCALE GENOMIC DNA]</scope>
    <source>
        <strain evidence="3">Kyoto / Type A2</strain>
    </source>
</reference>
<gene>
    <name evidence="2" type="ordered locus">CLM_0364</name>
</gene>
<evidence type="ECO:0000256" key="1">
    <source>
        <dbReference type="SAM" id="Phobius"/>
    </source>
</evidence>
<dbReference type="Proteomes" id="UP000001374">
    <property type="component" value="Chromosome"/>
</dbReference>
<protein>
    <submittedName>
        <fullName evidence="2">Uncharacterized protein</fullName>
    </submittedName>
</protein>
<dbReference type="AlphaFoldDB" id="C1FRH9"/>
<accession>C1FRH9</accession>
<dbReference type="HOGENOM" id="CLU_3326386_0_0_9"/>
<organism evidence="2 3">
    <name type="scientific">Clostridium botulinum (strain Kyoto / Type A2)</name>
    <dbReference type="NCBI Taxonomy" id="536232"/>
    <lineage>
        <taxon>Bacteria</taxon>
        <taxon>Bacillati</taxon>
        <taxon>Bacillota</taxon>
        <taxon>Clostridia</taxon>
        <taxon>Eubacteriales</taxon>
        <taxon>Clostridiaceae</taxon>
        <taxon>Clostridium</taxon>
    </lineage>
</organism>
<dbReference type="EMBL" id="CP001581">
    <property type="protein sequence ID" value="ACO86301.1"/>
    <property type="molecule type" value="Genomic_DNA"/>
</dbReference>
<keyword evidence="1" id="KW-1133">Transmembrane helix</keyword>
<name>C1FRH9_CLOBJ</name>
<keyword evidence="1" id="KW-0812">Transmembrane</keyword>
<evidence type="ECO:0000313" key="3">
    <source>
        <dbReference type="Proteomes" id="UP000001374"/>
    </source>
</evidence>
<sequence length="38" mass="4694">MKIHNMTKKYFKDMYNVIEINYLISIIYLILYVSGKEY</sequence>
<proteinExistence type="predicted"/>
<evidence type="ECO:0000313" key="2">
    <source>
        <dbReference type="EMBL" id="ACO86301.1"/>
    </source>
</evidence>
<feature type="transmembrane region" description="Helical" evidence="1">
    <location>
        <begin position="20"/>
        <end position="35"/>
    </location>
</feature>